<sequence length="156" mass="17757">MTAIQRSQGGFTYLALLFMIAIMGAVSAVTGVLWSTSQQRAKERQLLFIGNEFRKAIGDYYERSPGAVKRYPADLKALLLDERHVGTVRHLRRIYMDPMTLDQEWGLVRALDGTVMGVYSTSSLSPIKKRFSEHNAGFENASAYSEWKFVYVPRER</sequence>
<dbReference type="EMBL" id="VUYU01000001">
    <property type="protein sequence ID" value="NHZ32149.1"/>
    <property type="molecule type" value="Genomic_DNA"/>
</dbReference>
<comment type="caution">
    <text evidence="2">The sequence shown here is derived from an EMBL/GenBank/DDBJ whole genome shotgun (WGS) entry which is preliminary data.</text>
</comment>
<dbReference type="RefSeq" id="WP_167220737.1">
    <property type="nucleotide sequence ID" value="NZ_VUYU01000001.1"/>
</dbReference>
<evidence type="ECO:0000256" key="1">
    <source>
        <dbReference type="SAM" id="Phobius"/>
    </source>
</evidence>
<gene>
    <name evidence="2" type="ORF">F0185_00865</name>
</gene>
<dbReference type="Proteomes" id="UP000785613">
    <property type="component" value="Unassembled WGS sequence"/>
</dbReference>
<feature type="transmembrane region" description="Helical" evidence="1">
    <location>
        <begin position="12"/>
        <end position="34"/>
    </location>
</feature>
<accession>A0ABX0LKP3</accession>
<organism evidence="2 3">
    <name type="scientific">Massilia rubra</name>
    <dbReference type="NCBI Taxonomy" id="2607910"/>
    <lineage>
        <taxon>Bacteria</taxon>
        <taxon>Pseudomonadati</taxon>
        <taxon>Pseudomonadota</taxon>
        <taxon>Betaproteobacteria</taxon>
        <taxon>Burkholderiales</taxon>
        <taxon>Oxalobacteraceae</taxon>
        <taxon>Telluria group</taxon>
        <taxon>Massilia</taxon>
    </lineage>
</organism>
<proteinExistence type="predicted"/>
<evidence type="ECO:0000313" key="2">
    <source>
        <dbReference type="EMBL" id="NHZ32149.1"/>
    </source>
</evidence>
<keyword evidence="1" id="KW-0812">Transmembrane</keyword>
<protein>
    <submittedName>
        <fullName evidence="2">Type II secretion system protein</fullName>
    </submittedName>
</protein>
<keyword evidence="1" id="KW-1133">Transmembrane helix</keyword>
<name>A0ABX0LKP3_9BURK</name>
<reference evidence="2 3" key="1">
    <citation type="submission" date="2019-09" db="EMBL/GenBank/DDBJ databases">
        <title>Taxonomy of Antarctic Massilia spp.: description of Massilia rubra sp. nov., Massilia aquatica sp. nov., Massilia mucilaginosa sp. nov., Massilia frigida sp. nov. isolated from streams, lakes and regoliths.</title>
        <authorList>
            <person name="Holochova P."/>
            <person name="Sedlacek I."/>
            <person name="Kralova S."/>
            <person name="Maslanova I."/>
            <person name="Busse H.-J."/>
            <person name="Stankova E."/>
            <person name="Vrbovska V."/>
            <person name="Kovarovic V."/>
            <person name="Bartak M."/>
            <person name="Svec P."/>
            <person name="Pantucek R."/>
        </authorList>
    </citation>
    <scope>NUCLEOTIDE SEQUENCE [LARGE SCALE GENOMIC DNA]</scope>
    <source>
        <strain evidence="2 3">CCM 8692</strain>
    </source>
</reference>
<keyword evidence="3" id="KW-1185">Reference proteome</keyword>
<keyword evidence="1" id="KW-0472">Membrane</keyword>
<evidence type="ECO:0000313" key="3">
    <source>
        <dbReference type="Proteomes" id="UP000785613"/>
    </source>
</evidence>